<comment type="similarity">
    <text evidence="1">Belongs to the type-I restriction system S methylase family.</text>
</comment>
<feature type="domain" description="Type I restriction modification DNA specificity" evidence="4">
    <location>
        <begin position="208"/>
        <end position="380"/>
    </location>
</feature>
<dbReference type="InterPro" id="IPR000055">
    <property type="entry name" value="Restrct_endonuc_typeI_TRD"/>
</dbReference>
<dbReference type="REBASE" id="21279">
    <property type="entry name" value="S.GspM21ORF427P"/>
</dbReference>
<accession>C6DZ08</accession>
<dbReference type="eggNOG" id="COG0732">
    <property type="taxonomic scope" value="Bacteria"/>
</dbReference>
<dbReference type="InterPro" id="IPR044946">
    <property type="entry name" value="Restrct_endonuc_typeI_TRD_sf"/>
</dbReference>
<organism evidence="5">
    <name type="scientific">Geobacter sp. (strain M21)</name>
    <dbReference type="NCBI Taxonomy" id="443144"/>
    <lineage>
        <taxon>Bacteria</taxon>
        <taxon>Pseudomonadati</taxon>
        <taxon>Thermodesulfobacteriota</taxon>
        <taxon>Desulfuromonadia</taxon>
        <taxon>Geobacterales</taxon>
        <taxon>Geobacteraceae</taxon>
        <taxon>Geobacter</taxon>
    </lineage>
</organism>
<evidence type="ECO:0000256" key="1">
    <source>
        <dbReference type="ARBA" id="ARBA00010923"/>
    </source>
</evidence>
<dbReference type="SUPFAM" id="SSF116734">
    <property type="entry name" value="DNA methylase specificity domain"/>
    <property type="match status" value="2"/>
</dbReference>
<keyword evidence="3" id="KW-0238">DNA-binding</keyword>
<dbReference type="Gene3D" id="1.10.287.1120">
    <property type="entry name" value="Bipartite methylase S protein"/>
    <property type="match status" value="1"/>
</dbReference>
<name>C6DZ08_GEOSM</name>
<reference evidence="5" key="1">
    <citation type="submission" date="2009-07" db="EMBL/GenBank/DDBJ databases">
        <title>Complete sequence of Geobacter sp. M21.</title>
        <authorList>
            <consortium name="US DOE Joint Genome Institute"/>
            <person name="Lucas S."/>
            <person name="Copeland A."/>
            <person name="Lapidus A."/>
            <person name="Glavina del Rio T."/>
            <person name="Dalin E."/>
            <person name="Tice H."/>
            <person name="Bruce D."/>
            <person name="Goodwin L."/>
            <person name="Pitluck S."/>
            <person name="Saunders E."/>
            <person name="Brettin T."/>
            <person name="Detter J.C."/>
            <person name="Han C."/>
            <person name="Larimer F."/>
            <person name="Land M."/>
            <person name="Hauser L."/>
            <person name="Kyrpides N."/>
            <person name="Ovchinnikova G."/>
            <person name="Lovley D."/>
        </authorList>
    </citation>
    <scope>NUCLEOTIDE SEQUENCE [LARGE SCALE GENOMIC DNA]</scope>
    <source>
        <strain evidence="5">M21</strain>
    </source>
</reference>
<feature type="domain" description="Type I restriction modification DNA specificity" evidence="4">
    <location>
        <begin position="49"/>
        <end position="172"/>
    </location>
</feature>
<dbReference type="PANTHER" id="PTHR30408:SF12">
    <property type="entry name" value="TYPE I RESTRICTION ENZYME MJAVIII SPECIFICITY SUBUNIT"/>
    <property type="match status" value="1"/>
</dbReference>
<dbReference type="GO" id="GO:0003677">
    <property type="term" value="F:DNA binding"/>
    <property type="evidence" value="ECO:0007669"/>
    <property type="project" value="UniProtKB-KW"/>
</dbReference>
<dbReference type="AlphaFoldDB" id="C6DZ08"/>
<protein>
    <submittedName>
        <fullName evidence="5">Restriction modification system DNA specificity domain protein</fullName>
    </submittedName>
</protein>
<dbReference type="PANTHER" id="PTHR30408">
    <property type="entry name" value="TYPE-1 RESTRICTION ENZYME ECOKI SPECIFICITY PROTEIN"/>
    <property type="match status" value="1"/>
</dbReference>
<dbReference type="KEGG" id="gem:GM21_0429"/>
<dbReference type="Gene3D" id="3.90.220.20">
    <property type="entry name" value="DNA methylase specificity domains"/>
    <property type="match status" value="2"/>
</dbReference>
<keyword evidence="2" id="KW-0680">Restriction system</keyword>
<proteinExistence type="inferred from homology"/>
<evidence type="ECO:0000256" key="3">
    <source>
        <dbReference type="ARBA" id="ARBA00023125"/>
    </source>
</evidence>
<evidence type="ECO:0000259" key="4">
    <source>
        <dbReference type="Pfam" id="PF01420"/>
    </source>
</evidence>
<dbReference type="InterPro" id="IPR052021">
    <property type="entry name" value="Type-I_RS_S_subunit"/>
</dbReference>
<dbReference type="STRING" id="443144.GM21_0429"/>
<dbReference type="HOGENOM" id="CLU_021095_0_1_7"/>
<dbReference type="Pfam" id="PF01420">
    <property type="entry name" value="Methylase_S"/>
    <property type="match status" value="2"/>
</dbReference>
<evidence type="ECO:0000256" key="2">
    <source>
        <dbReference type="ARBA" id="ARBA00022747"/>
    </source>
</evidence>
<sequence length="404" mass="43610">MSAKVKPGYKQTEVGVIPEEWDCCMLRDGIVLLSGHHILAHYCNMSGCGVPYLTGPADFRNGAIANTKFTNKPATLCSDGDILVTVKGSGSGTIVVADKMYCISRQLMAIRPLEWNSIFLYYSLLQNALHFKAASAGLIPGLSRSDILEQLVPLPPLPAQNTIADALSDVDVLLGALDRLIAKKRDLKQAAMQQLLTGETRLPGFHGEWAVKRLGDLGTFLKGNGIRKDEAMSGALPCVRYGEIYTHHNNYVKSFNSWISPEVAVSATRLKKGDLLFAGSGETKEEIGKCVACIDDCDAYAGGDIVILRLAAAHPLFMGYYCNIATVNAQKASRAQGDAVVHIGAVALSSVLVSVPSVSEQVAIAEVLFDMDAELAGLEQRRDKTRSLKQSIMQELLTGKTRLI</sequence>
<dbReference type="CDD" id="cd17496">
    <property type="entry name" value="RMtype1_S_BliBORF2384P-TRD1-CR1_like"/>
    <property type="match status" value="1"/>
</dbReference>
<dbReference type="EMBL" id="CP001661">
    <property type="protein sequence ID" value="ACT16509.1"/>
    <property type="molecule type" value="Genomic_DNA"/>
</dbReference>
<dbReference type="OrthoDB" id="5296428at2"/>
<gene>
    <name evidence="5" type="ordered locus">GM21_0429</name>
</gene>
<dbReference type="GO" id="GO:0009307">
    <property type="term" value="P:DNA restriction-modification system"/>
    <property type="evidence" value="ECO:0007669"/>
    <property type="project" value="UniProtKB-KW"/>
</dbReference>
<evidence type="ECO:0000313" key="5">
    <source>
        <dbReference type="EMBL" id="ACT16509.1"/>
    </source>
</evidence>